<evidence type="ECO:0000313" key="3">
    <source>
        <dbReference type="Proteomes" id="UP001165082"/>
    </source>
</evidence>
<evidence type="ECO:0000313" key="2">
    <source>
        <dbReference type="EMBL" id="GMH59158.1"/>
    </source>
</evidence>
<accession>A0A9W7E1Y0</accession>
<proteinExistence type="predicted"/>
<feature type="non-terminal residue" evidence="2">
    <location>
        <position position="226"/>
    </location>
</feature>
<name>A0A9W7E1Y0_9STRA</name>
<reference evidence="2" key="1">
    <citation type="submission" date="2022-07" db="EMBL/GenBank/DDBJ databases">
        <title>Genome analysis of Parmales, a sister group of diatoms, reveals the evolutionary specialization of diatoms from phago-mixotrophs to photoautotrophs.</title>
        <authorList>
            <person name="Ban H."/>
            <person name="Sato S."/>
            <person name="Yoshikawa S."/>
            <person name="Kazumasa Y."/>
            <person name="Nakamura Y."/>
            <person name="Ichinomiya M."/>
            <person name="Saitoh K."/>
            <person name="Sato N."/>
            <person name="Blanc-Mathieu R."/>
            <person name="Endo H."/>
            <person name="Kuwata A."/>
            <person name="Ogata H."/>
        </authorList>
    </citation>
    <scope>NUCLEOTIDE SEQUENCE</scope>
</reference>
<protein>
    <submittedName>
        <fullName evidence="2">Uncharacterized protein</fullName>
    </submittedName>
</protein>
<feature type="region of interest" description="Disordered" evidence="1">
    <location>
        <begin position="172"/>
        <end position="191"/>
    </location>
</feature>
<dbReference type="Proteomes" id="UP001165082">
    <property type="component" value="Unassembled WGS sequence"/>
</dbReference>
<gene>
    <name evidence="2" type="ORF">TrRE_jg9623</name>
</gene>
<dbReference type="AlphaFoldDB" id="A0A9W7E1Y0"/>
<feature type="compositionally biased region" description="Acidic residues" evidence="1">
    <location>
        <begin position="1"/>
        <end position="11"/>
    </location>
</feature>
<sequence>PFWLDDDDDNSSVENDPFAFLAPSQSQSPYKTPQKSQSPRKSQQETCTNCGGTDFYFSEGMGYCSECQAMSQNMSQVEMDEGDVINLANRGAGGNVIRSIKKRPRVERQHQGRNWLIEIRTTIEATRDVLKEVLVHWDVNPELMLVELRPVVVAVGEFWGSMGEDKFLKMASDNPSARRTDGGGQYRARPGSPDVGHGLTFGILHYANVTFQMGYSVEDVVRGVER</sequence>
<comment type="caution">
    <text evidence="2">The sequence shown here is derived from an EMBL/GenBank/DDBJ whole genome shotgun (WGS) entry which is preliminary data.</text>
</comment>
<feature type="non-terminal residue" evidence="2">
    <location>
        <position position="1"/>
    </location>
</feature>
<dbReference type="EMBL" id="BRXZ01002295">
    <property type="protein sequence ID" value="GMH59158.1"/>
    <property type="molecule type" value="Genomic_DNA"/>
</dbReference>
<keyword evidence="3" id="KW-1185">Reference proteome</keyword>
<evidence type="ECO:0000256" key="1">
    <source>
        <dbReference type="SAM" id="MobiDB-lite"/>
    </source>
</evidence>
<feature type="region of interest" description="Disordered" evidence="1">
    <location>
        <begin position="1"/>
        <end position="45"/>
    </location>
</feature>
<dbReference type="OrthoDB" id="10522292at2759"/>
<organism evidence="2 3">
    <name type="scientific">Triparma retinervis</name>
    <dbReference type="NCBI Taxonomy" id="2557542"/>
    <lineage>
        <taxon>Eukaryota</taxon>
        <taxon>Sar</taxon>
        <taxon>Stramenopiles</taxon>
        <taxon>Ochrophyta</taxon>
        <taxon>Bolidophyceae</taxon>
        <taxon>Parmales</taxon>
        <taxon>Triparmaceae</taxon>
        <taxon>Triparma</taxon>
    </lineage>
</organism>